<reference evidence="3" key="1">
    <citation type="journal article" date="2019" name="Int. J. Syst. Evol. Microbiol.">
        <title>The Global Catalogue of Microorganisms (GCM) 10K type strain sequencing project: providing services to taxonomists for standard genome sequencing and annotation.</title>
        <authorList>
            <consortium name="The Broad Institute Genomics Platform"/>
            <consortium name="The Broad Institute Genome Sequencing Center for Infectious Disease"/>
            <person name="Wu L."/>
            <person name="Ma J."/>
        </authorList>
    </citation>
    <scope>NUCLEOTIDE SEQUENCE [LARGE SCALE GENOMIC DNA]</scope>
    <source>
        <strain evidence="3">CCUG 55854</strain>
    </source>
</reference>
<feature type="transmembrane region" description="Helical" evidence="1">
    <location>
        <begin position="20"/>
        <end position="43"/>
    </location>
</feature>
<keyword evidence="1" id="KW-1133">Transmembrane helix</keyword>
<dbReference type="EMBL" id="JBHTKN010000006">
    <property type="protein sequence ID" value="MFD1042730.1"/>
    <property type="molecule type" value="Genomic_DNA"/>
</dbReference>
<dbReference type="Proteomes" id="UP001597033">
    <property type="component" value="Unassembled WGS sequence"/>
</dbReference>
<name>A0ABW3M126_9GAMM</name>
<keyword evidence="3" id="KW-1185">Reference proteome</keyword>
<organism evidence="2 3">
    <name type="scientific">Pseudoxanthomonas kaohsiungensis</name>
    <dbReference type="NCBI Taxonomy" id="283923"/>
    <lineage>
        <taxon>Bacteria</taxon>
        <taxon>Pseudomonadati</taxon>
        <taxon>Pseudomonadota</taxon>
        <taxon>Gammaproteobacteria</taxon>
        <taxon>Lysobacterales</taxon>
        <taxon>Lysobacteraceae</taxon>
        <taxon>Pseudoxanthomonas</taxon>
    </lineage>
</organism>
<keyword evidence="1" id="KW-0472">Membrane</keyword>
<evidence type="ECO:0008006" key="4">
    <source>
        <dbReference type="Google" id="ProtNLM"/>
    </source>
</evidence>
<evidence type="ECO:0000313" key="3">
    <source>
        <dbReference type="Proteomes" id="UP001597033"/>
    </source>
</evidence>
<evidence type="ECO:0000256" key="1">
    <source>
        <dbReference type="SAM" id="Phobius"/>
    </source>
</evidence>
<keyword evidence="1" id="KW-0812">Transmembrane</keyword>
<proteinExistence type="predicted"/>
<gene>
    <name evidence="2" type="ORF">ACFQ2N_10265</name>
</gene>
<sequence>MSPVAEPRFQLVPPGPRARAWLFTLCLLLPLALTAATLAIPVLTGNATSLVGGSVPLTVALVLGGLVLLCGALWWVLARFMRRQALRVSADALEVRSSFYRCTTPLAELKLDQARVVDLDERTELKPTLKTNGFSIPGFHSGWFLLRNRRRSFVAITDGRRKLWLPGSGRHDLLIEPADPAALLARLRELAMHSGRG</sequence>
<accession>A0ABW3M126</accession>
<comment type="caution">
    <text evidence="2">The sequence shown here is derived from an EMBL/GenBank/DDBJ whole genome shotgun (WGS) entry which is preliminary data.</text>
</comment>
<evidence type="ECO:0000313" key="2">
    <source>
        <dbReference type="EMBL" id="MFD1042730.1"/>
    </source>
</evidence>
<dbReference type="RefSeq" id="WP_162377805.1">
    <property type="nucleotide sequence ID" value="NZ_JBHTKN010000006.1"/>
</dbReference>
<feature type="transmembrane region" description="Helical" evidence="1">
    <location>
        <begin position="55"/>
        <end position="77"/>
    </location>
</feature>
<protein>
    <recommendedName>
        <fullName evidence="4">Bacterial Pleckstrin homology domain-containing protein</fullName>
    </recommendedName>
</protein>